<dbReference type="InterPro" id="IPR004883">
    <property type="entry name" value="LOB"/>
</dbReference>
<proteinExistence type="inferred from homology"/>
<name>A0A843W426_COLES</name>
<dbReference type="GO" id="GO:0009755">
    <property type="term" value="P:hormone-mediated signaling pathway"/>
    <property type="evidence" value="ECO:0007669"/>
    <property type="project" value="TreeGrafter"/>
</dbReference>
<feature type="compositionally biased region" description="Polar residues" evidence="2">
    <location>
        <begin position="129"/>
        <end position="138"/>
    </location>
</feature>
<keyword evidence="5" id="KW-1185">Reference proteome</keyword>
<evidence type="ECO:0000313" key="5">
    <source>
        <dbReference type="Proteomes" id="UP000652761"/>
    </source>
</evidence>
<feature type="non-terminal residue" evidence="4">
    <location>
        <position position="1"/>
    </location>
</feature>
<accession>A0A843W426</accession>
<dbReference type="PANTHER" id="PTHR31529:SF4">
    <property type="entry name" value="LOB DOMAIN-CONTAINING PROTEIN 30"/>
    <property type="match status" value="1"/>
</dbReference>
<dbReference type="AlphaFoldDB" id="A0A843W426"/>
<organism evidence="4 5">
    <name type="scientific">Colocasia esculenta</name>
    <name type="common">Wild taro</name>
    <name type="synonym">Arum esculentum</name>
    <dbReference type="NCBI Taxonomy" id="4460"/>
    <lineage>
        <taxon>Eukaryota</taxon>
        <taxon>Viridiplantae</taxon>
        <taxon>Streptophyta</taxon>
        <taxon>Embryophyta</taxon>
        <taxon>Tracheophyta</taxon>
        <taxon>Spermatophyta</taxon>
        <taxon>Magnoliopsida</taxon>
        <taxon>Liliopsida</taxon>
        <taxon>Araceae</taxon>
        <taxon>Aroideae</taxon>
        <taxon>Colocasieae</taxon>
        <taxon>Colocasia</taxon>
    </lineage>
</organism>
<dbReference type="PANTHER" id="PTHR31529">
    <property type="entry name" value="LOB DOMAIN CONTAINING PROTEIN"/>
    <property type="match status" value="1"/>
</dbReference>
<sequence length="343" mass="35924">LQVPTAEVRERVRVRAALRDGTGDGAVRGRAQVVGASNVSKLLHRMPVPRRGDAAENICFEAQAKLSDPVYCCVPTIIALQQQVASLHAELSVVQMHLLSSRVATDNVPRCSQKQQAQQQQHVVPSRPAYSTNSPTSGNDEKTSLQAILRVLLDGDAAAHELPRPYCGGETARPDGGNPLLFPVQMKAAGSASEASGCTVHKIIYTSASRKKKPCTSYVGMHMKAGGCGRAVGVLGEGVGRSGTAHPRPTARRVVGRPSRRCPPAQAAPTAQGAWGRSAGAAALPHLRDGKVGRAPRWAPHQCGGEAGRAPQWAPHQCGGGGGGCRSALAVAKKNFPKTLPSL</sequence>
<evidence type="ECO:0000259" key="3">
    <source>
        <dbReference type="PROSITE" id="PS50891"/>
    </source>
</evidence>
<dbReference type="EMBL" id="NMUH01002912">
    <property type="protein sequence ID" value="MQM02756.1"/>
    <property type="molecule type" value="Genomic_DNA"/>
</dbReference>
<reference evidence="4" key="1">
    <citation type="submission" date="2017-07" db="EMBL/GenBank/DDBJ databases">
        <title>Taro Niue Genome Assembly and Annotation.</title>
        <authorList>
            <person name="Atibalentja N."/>
            <person name="Keating K."/>
            <person name="Fields C.J."/>
        </authorList>
    </citation>
    <scope>NUCLEOTIDE SEQUENCE</scope>
    <source>
        <strain evidence="4">Niue_2</strain>
        <tissue evidence="4">Leaf</tissue>
    </source>
</reference>
<feature type="domain" description="LOB" evidence="3">
    <location>
        <begin position="1"/>
        <end position="98"/>
    </location>
</feature>
<evidence type="ECO:0000256" key="1">
    <source>
        <dbReference type="ARBA" id="ARBA00005474"/>
    </source>
</evidence>
<comment type="caution">
    <text evidence="4">The sequence shown here is derived from an EMBL/GenBank/DDBJ whole genome shotgun (WGS) entry which is preliminary data.</text>
</comment>
<dbReference type="PROSITE" id="PS50891">
    <property type="entry name" value="LOB"/>
    <property type="match status" value="1"/>
</dbReference>
<feature type="region of interest" description="Disordered" evidence="2">
    <location>
        <begin position="239"/>
        <end position="276"/>
    </location>
</feature>
<dbReference type="Proteomes" id="UP000652761">
    <property type="component" value="Unassembled WGS sequence"/>
</dbReference>
<feature type="compositionally biased region" description="Basic residues" evidence="2">
    <location>
        <begin position="249"/>
        <end position="260"/>
    </location>
</feature>
<dbReference type="Pfam" id="PF03195">
    <property type="entry name" value="LOB"/>
    <property type="match status" value="1"/>
</dbReference>
<evidence type="ECO:0000313" key="4">
    <source>
        <dbReference type="EMBL" id="MQM02756.1"/>
    </source>
</evidence>
<dbReference type="GO" id="GO:0045893">
    <property type="term" value="P:positive regulation of DNA-templated transcription"/>
    <property type="evidence" value="ECO:0007669"/>
    <property type="project" value="TreeGrafter"/>
</dbReference>
<comment type="similarity">
    <text evidence="1">Belongs to the LOB domain-containing protein family.</text>
</comment>
<feature type="region of interest" description="Disordered" evidence="2">
    <location>
        <begin position="109"/>
        <end position="141"/>
    </location>
</feature>
<gene>
    <name evidence="4" type="ORF">Taro_035526</name>
</gene>
<feature type="compositionally biased region" description="Low complexity" evidence="2">
    <location>
        <begin position="263"/>
        <end position="274"/>
    </location>
</feature>
<protein>
    <recommendedName>
        <fullName evidence="3">LOB domain-containing protein</fullName>
    </recommendedName>
</protein>
<evidence type="ECO:0000256" key="2">
    <source>
        <dbReference type="SAM" id="MobiDB-lite"/>
    </source>
</evidence>
<dbReference type="GO" id="GO:0005634">
    <property type="term" value="C:nucleus"/>
    <property type="evidence" value="ECO:0007669"/>
    <property type="project" value="TreeGrafter"/>
</dbReference>